<feature type="compositionally biased region" description="Acidic residues" evidence="12">
    <location>
        <begin position="227"/>
        <end position="244"/>
    </location>
</feature>
<protein>
    <recommendedName>
        <fullName evidence="14">Calsyntenin C-terminal domain-containing protein</fullName>
    </recommendedName>
</protein>
<evidence type="ECO:0000256" key="12">
    <source>
        <dbReference type="SAM" id="MobiDB-lite"/>
    </source>
</evidence>
<gene>
    <name evidence="15" type="ORF">KC01_LOCUS37411</name>
</gene>
<comment type="subcellular location">
    <subcellularLocation>
        <location evidence="1">Cell membrane</location>
    </subcellularLocation>
    <subcellularLocation>
        <location evidence="2">Membrane</location>
        <topology evidence="2">Single-pass type I membrane protein</topology>
    </subcellularLocation>
</comment>
<organism evidence="15 16">
    <name type="scientific">Knipowitschia caucasica</name>
    <name type="common">Caucasian dwarf goby</name>
    <name type="synonym">Pomatoschistus caucasicus</name>
    <dbReference type="NCBI Taxonomy" id="637954"/>
    <lineage>
        <taxon>Eukaryota</taxon>
        <taxon>Metazoa</taxon>
        <taxon>Chordata</taxon>
        <taxon>Craniata</taxon>
        <taxon>Vertebrata</taxon>
        <taxon>Euteleostomi</taxon>
        <taxon>Actinopterygii</taxon>
        <taxon>Neopterygii</taxon>
        <taxon>Teleostei</taxon>
        <taxon>Neoteleostei</taxon>
        <taxon>Acanthomorphata</taxon>
        <taxon>Gobiaria</taxon>
        <taxon>Gobiiformes</taxon>
        <taxon>Gobioidei</taxon>
        <taxon>Gobiidae</taxon>
        <taxon>Gobiinae</taxon>
        <taxon>Knipowitschia</taxon>
    </lineage>
</organism>
<evidence type="ECO:0000256" key="1">
    <source>
        <dbReference type="ARBA" id="ARBA00004236"/>
    </source>
</evidence>
<keyword evidence="3" id="KW-1003">Cell membrane</keyword>
<dbReference type="EMBL" id="OZ035829">
    <property type="protein sequence ID" value="CAL1610887.1"/>
    <property type="molecule type" value="Genomic_DNA"/>
</dbReference>
<keyword evidence="7" id="KW-0106">Calcium</keyword>
<feature type="transmembrane region" description="Helical" evidence="13">
    <location>
        <begin position="157"/>
        <end position="182"/>
    </location>
</feature>
<dbReference type="Proteomes" id="UP001497482">
    <property type="component" value="Chromosome 7"/>
</dbReference>
<evidence type="ECO:0000256" key="5">
    <source>
        <dbReference type="ARBA" id="ARBA00022729"/>
    </source>
</evidence>
<evidence type="ECO:0000256" key="8">
    <source>
        <dbReference type="ARBA" id="ARBA00022889"/>
    </source>
</evidence>
<dbReference type="GO" id="GO:0051965">
    <property type="term" value="P:positive regulation of synapse assembly"/>
    <property type="evidence" value="ECO:0007669"/>
    <property type="project" value="TreeGrafter"/>
</dbReference>
<dbReference type="AlphaFoldDB" id="A0AAV2MC17"/>
<evidence type="ECO:0000256" key="9">
    <source>
        <dbReference type="ARBA" id="ARBA00022989"/>
    </source>
</evidence>
<accession>A0AAV2MC17</accession>
<keyword evidence="11" id="KW-0325">Glycoprotein</keyword>
<dbReference type="GO" id="GO:0050806">
    <property type="term" value="P:positive regulation of synaptic transmission"/>
    <property type="evidence" value="ECO:0007669"/>
    <property type="project" value="TreeGrafter"/>
</dbReference>
<keyword evidence="4 13" id="KW-0812">Transmembrane</keyword>
<evidence type="ECO:0000313" key="15">
    <source>
        <dbReference type="EMBL" id="CAL1610887.1"/>
    </source>
</evidence>
<dbReference type="GO" id="GO:0007155">
    <property type="term" value="P:cell adhesion"/>
    <property type="evidence" value="ECO:0007669"/>
    <property type="project" value="UniProtKB-KW"/>
</dbReference>
<evidence type="ECO:0000259" key="14">
    <source>
        <dbReference type="Pfam" id="PF19699"/>
    </source>
</evidence>
<evidence type="ECO:0000256" key="13">
    <source>
        <dbReference type="SAM" id="Phobius"/>
    </source>
</evidence>
<reference evidence="15 16" key="1">
    <citation type="submission" date="2024-04" db="EMBL/GenBank/DDBJ databases">
        <authorList>
            <person name="Waldvogel A.-M."/>
            <person name="Schoenle A."/>
        </authorList>
    </citation>
    <scope>NUCLEOTIDE SEQUENCE [LARGE SCALE GENOMIC DNA]</scope>
</reference>
<feature type="compositionally biased region" description="Basic and acidic residues" evidence="12">
    <location>
        <begin position="245"/>
        <end position="263"/>
    </location>
</feature>
<evidence type="ECO:0000313" key="16">
    <source>
        <dbReference type="Proteomes" id="UP001497482"/>
    </source>
</evidence>
<evidence type="ECO:0000256" key="11">
    <source>
        <dbReference type="ARBA" id="ARBA00023180"/>
    </source>
</evidence>
<feature type="region of interest" description="Disordered" evidence="12">
    <location>
        <begin position="220"/>
        <end position="263"/>
    </location>
</feature>
<feature type="domain" description="Calsyntenin C-terminal" evidence="14">
    <location>
        <begin position="9"/>
        <end position="221"/>
    </location>
</feature>
<keyword evidence="16" id="KW-1185">Reference proteome</keyword>
<evidence type="ECO:0000256" key="2">
    <source>
        <dbReference type="ARBA" id="ARBA00004479"/>
    </source>
</evidence>
<evidence type="ECO:0000256" key="3">
    <source>
        <dbReference type="ARBA" id="ARBA00022475"/>
    </source>
</evidence>
<sequence>MSTLLSPSALMSDAVAHTLDGCEVQPLGEELNAEREELLVDMDVVRERGLEIINTTAYIAITGAESISVYEDVLRSVRYRLAKGSARFERRFRLSCSEMNGRYTSNELTLEVNFLHSLDSLYHPSHLLASQQQFLHPSHHAGELSGHTLPNPHRNSVVPGAATVIIMVCVGFLVVMVILGVFRIRSIHRRSEGSRGGAKEGGNQWDDSALTIIVNPMESYESRLGTEGEEEEEEEAPESPDEGSDDQRVIIKKEARDSNARRY</sequence>
<name>A0AAV2MC17_KNICA</name>
<keyword evidence="10 13" id="KW-0472">Membrane</keyword>
<keyword evidence="8" id="KW-0130">Cell adhesion</keyword>
<dbReference type="GO" id="GO:0009986">
    <property type="term" value="C:cell surface"/>
    <property type="evidence" value="ECO:0007669"/>
    <property type="project" value="TreeGrafter"/>
</dbReference>
<keyword evidence="6" id="KW-0677">Repeat</keyword>
<evidence type="ECO:0000256" key="6">
    <source>
        <dbReference type="ARBA" id="ARBA00022737"/>
    </source>
</evidence>
<proteinExistence type="predicted"/>
<dbReference type="GO" id="GO:0045211">
    <property type="term" value="C:postsynaptic membrane"/>
    <property type="evidence" value="ECO:0007669"/>
    <property type="project" value="TreeGrafter"/>
</dbReference>
<dbReference type="PANTHER" id="PTHR14139:SF5">
    <property type="entry name" value="CALSYNTENIN-3"/>
    <property type="match status" value="1"/>
</dbReference>
<dbReference type="Pfam" id="PF19699">
    <property type="entry name" value="CLSTN_C"/>
    <property type="match status" value="1"/>
</dbReference>
<dbReference type="PANTHER" id="PTHR14139">
    <property type="entry name" value="CALSYNTENIN"/>
    <property type="match status" value="1"/>
</dbReference>
<evidence type="ECO:0000256" key="10">
    <source>
        <dbReference type="ARBA" id="ARBA00023136"/>
    </source>
</evidence>
<evidence type="ECO:0000256" key="7">
    <source>
        <dbReference type="ARBA" id="ARBA00022837"/>
    </source>
</evidence>
<keyword evidence="9 13" id="KW-1133">Transmembrane helix</keyword>
<keyword evidence="5" id="KW-0732">Signal</keyword>
<dbReference type="InterPro" id="IPR045588">
    <property type="entry name" value="CLSTN_C"/>
</dbReference>
<evidence type="ECO:0000256" key="4">
    <source>
        <dbReference type="ARBA" id="ARBA00022692"/>
    </source>
</evidence>